<evidence type="ECO:0000256" key="1">
    <source>
        <dbReference type="ARBA" id="ARBA00008857"/>
    </source>
</evidence>
<dbReference type="InterPro" id="IPR010998">
    <property type="entry name" value="Integrase_recombinase_N"/>
</dbReference>
<dbReference type="InterPro" id="IPR050090">
    <property type="entry name" value="Tyrosine_recombinase_XerCD"/>
</dbReference>
<dbReference type="PROSITE" id="PS51898">
    <property type="entry name" value="TYR_RECOMBINASE"/>
    <property type="match status" value="1"/>
</dbReference>
<evidence type="ECO:0000259" key="4">
    <source>
        <dbReference type="PROSITE" id="PS51898"/>
    </source>
</evidence>
<dbReference type="PANTHER" id="PTHR30349:SF64">
    <property type="entry name" value="PROPHAGE INTEGRASE INTD-RELATED"/>
    <property type="match status" value="1"/>
</dbReference>
<dbReference type="Pfam" id="PF00589">
    <property type="entry name" value="Phage_integrase"/>
    <property type="match status" value="1"/>
</dbReference>
<sequence>MKQPAKKNGVAFYEGNAWVHRVKLLQPDGSVKYSKRGGFQSEEEAEASYYRYEKEFKKASRAYQMSAKSNSDVDLKDYLLYWFEDVFSQRIENTTRMVCAYVLYDLILPNMQQNIKLRYANEEYFDSLLAVVSKTCESAGNKSREFLNMAMKEAVIQEYIKANPILATKPYPRKKPTIIVLNKANVKKLLKAAYNSGWYLEILLGLFCGLRKGEISGLKFGDFDTENRTIYIQRQITSNPMIPKGERKIQSYEVIEKAPKTDNSYRLLRIPEAVVKEIEKRKALVEVNKQQYGEQYFDHDYISCQENGLPHSTAAMNSALTKLCSRNGLPHITVHGLRHMYATILIEQKVPLIKISALLGHASVNTTFEYYCEVMDENEQIITFMNHTFIPEGSVSAC</sequence>
<keyword evidence="2" id="KW-0238">DNA-binding</keyword>
<dbReference type="AlphaFoldDB" id="A0A2X2U1W6"/>
<dbReference type="InterPro" id="IPR011010">
    <property type="entry name" value="DNA_brk_join_enz"/>
</dbReference>
<dbReference type="EMBL" id="UAVW01000003">
    <property type="protein sequence ID" value="SQB10196.1"/>
    <property type="molecule type" value="Genomic_DNA"/>
</dbReference>
<dbReference type="Gene3D" id="1.10.443.10">
    <property type="entry name" value="Intergrase catalytic core"/>
    <property type="match status" value="1"/>
</dbReference>
<dbReference type="InterPro" id="IPR013762">
    <property type="entry name" value="Integrase-like_cat_sf"/>
</dbReference>
<dbReference type="CDD" id="cd01189">
    <property type="entry name" value="INT_ICEBs1_C_like"/>
    <property type="match status" value="1"/>
</dbReference>
<dbReference type="Gene3D" id="1.10.150.130">
    <property type="match status" value="1"/>
</dbReference>
<organism evidence="5 6">
    <name type="scientific">Enterocloster clostridioformis</name>
    <dbReference type="NCBI Taxonomy" id="1531"/>
    <lineage>
        <taxon>Bacteria</taxon>
        <taxon>Bacillati</taxon>
        <taxon>Bacillota</taxon>
        <taxon>Clostridia</taxon>
        <taxon>Lachnospirales</taxon>
        <taxon>Lachnospiraceae</taxon>
        <taxon>Enterocloster</taxon>
    </lineage>
</organism>
<evidence type="ECO:0000313" key="5">
    <source>
        <dbReference type="EMBL" id="SQB10196.1"/>
    </source>
</evidence>
<dbReference type="GO" id="GO:0015074">
    <property type="term" value="P:DNA integration"/>
    <property type="evidence" value="ECO:0007669"/>
    <property type="project" value="InterPro"/>
</dbReference>
<reference evidence="5 6" key="1">
    <citation type="submission" date="2018-06" db="EMBL/GenBank/DDBJ databases">
        <authorList>
            <consortium name="Pathogen Informatics"/>
            <person name="Doyle S."/>
        </authorList>
    </citation>
    <scope>NUCLEOTIDE SEQUENCE [LARGE SCALE GENOMIC DNA]</scope>
    <source>
        <strain evidence="5 6">NCTC11224</strain>
    </source>
</reference>
<dbReference type="GO" id="GO:0003677">
    <property type="term" value="F:DNA binding"/>
    <property type="evidence" value="ECO:0007669"/>
    <property type="project" value="UniProtKB-KW"/>
</dbReference>
<evidence type="ECO:0000313" key="6">
    <source>
        <dbReference type="Proteomes" id="UP000251853"/>
    </source>
</evidence>
<dbReference type="Proteomes" id="UP000251853">
    <property type="component" value="Unassembled WGS sequence"/>
</dbReference>
<name>A0A2X2U1W6_9FIRM</name>
<dbReference type="GO" id="GO:0006310">
    <property type="term" value="P:DNA recombination"/>
    <property type="evidence" value="ECO:0007669"/>
    <property type="project" value="UniProtKB-KW"/>
</dbReference>
<accession>A0A2X2U1W6</accession>
<keyword evidence="6" id="KW-1185">Reference proteome</keyword>
<comment type="similarity">
    <text evidence="1">Belongs to the 'phage' integrase family.</text>
</comment>
<dbReference type="SUPFAM" id="SSF56349">
    <property type="entry name" value="DNA breaking-rejoining enzymes"/>
    <property type="match status" value="1"/>
</dbReference>
<keyword evidence="3" id="KW-0233">DNA recombination</keyword>
<evidence type="ECO:0000256" key="2">
    <source>
        <dbReference type="ARBA" id="ARBA00023125"/>
    </source>
</evidence>
<feature type="domain" description="Tyr recombinase" evidence="4">
    <location>
        <begin position="174"/>
        <end position="385"/>
    </location>
</feature>
<proteinExistence type="inferred from homology"/>
<protein>
    <submittedName>
        <fullName evidence="5">Phage integrase-like protein</fullName>
    </submittedName>
</protein>
<dbReference type="InterPro" id="IPR002104">
    <property type="entry name" value="Integrase_catalytic"/>
</dbReference>
<gene>
    <name evidence="5" type="primary">Int-Tn_2</name>
    <name evidence="5" type="ORF">NCTC11224_01510</name>
</gene>
<dbReference type="PANTHER" id="PTHR30349">
    <property type="entry name" value="PHAGE INTEGRASE-RELATED"/>
    <property type="match status" value="1"/>
</dbReference>
<evidence type="ECO:0000256" key="3">
    <source>
        <dbReference type="ARBA" id="ARBA00023172"/>
    </source>
</evidence>